<dbReference type="InterPro" id="IPR052337">
    <property type="entry name" value="SAT4-like"/>
</dbReference>
<dbReference type="AlphaFoldDB" id="A0A8K0W249"/>
<feature type="region of interest" description="Disordered" evidence="6">
    <location>
        <begin position="435"/>
        <end position="484"/>
    </location>
</feature>
<evidence type="ECO:0000256" key="4">
    <source>
        <dbReference type="ARBA" id="ARBA00023136"/>
    </source>
</evidence>
<feature type="transmembrane region" description="Helical" evidence="7">
    <location>
        <begin position="12"/>
        <end position="32"/>
    </location>
</feature>
<dbReference type="PANTHER" id="PTHR33048">
    <property type="entry name" value="PTH11-LIKE INTEGRAL MEMBRANE PROTEIN (AFU_ORTHOLOGUE AFUA_5G11245)"/>
    <property type="match status" value="1"/>
</dbReference>
<name>A0A8K0W249_9PLEO</name>
<keyword evidence="4 7" id="KW-0472">Membrane</keyword>
<protein>
    <recommendedName>
        <fullName evidence="8">Rhodopsin domain-containing protein</fullName>
    </recommendedName>
</protein>
<accession>A0A8K0W249</accession>
<feature type="domain" description="Rhodopsin" evidence="8">
    <location>
        <begin position="32"/>
        <end position="298"/>
    </location>
</feature>
<proteinExistence type="inferred from homology"/>
<evidence type="ECO:0000313" key="10">
    <source>
        <dbReference type="Proteomes" id="UP000813461"/>
    </source>
</evidence>
<comment type="subcellular location">
    <subcellularLocation>
        <location evidence="1">Membrane</location>
        <topology evidence="1">Multi-pass membrane protein</topology>
    </subcellularLocation>
</comment>
<dbReference type="OrthoDB" id="444631at2759"/>
<feature type="transmembrane region" description="Helical" evidence="7">
    <location>
        <begin position="267"/>
        <end position="291"/>
    </location>
</feature>
<dbReference type="Pfam" id="PF20684">
    <property type="entry name" value="Fung_rhodopsin"/>
    <property type="match status" value="1"/>
</dbReference>
<dbReference type="GO" id="GO:0016020">
    <property type="term" value="C:membrane"/>
    <property type="evidence" value="ECO:0007669"/>
    <property type="project" value="UniProtKB-SubCell"/>
</dbReference>
<keyword evidence="10" id="KW-1185">Reference proteome</keyword>
<evidence type="ECO:0000256" key="7">
    <source>
        <dbReference type="SAM" id="Phobius"/>
    </source>
</evidence>
<keyword evidence="2 7" id="KW-0812">Transmembrane</keyword>
<gene>
    <name evidence="9" type="ORF">FB567DRAFT_298255</name>
</gene>
<feature type="transmembrane region" description="Helical" evidence="7">
    <location>
        <begin position="200"/>
        <end position="222"/>
    </location>
</feature>
<dbReference type="Proteomes" id="UP000813461">
    <property type="component" value="Unassembled WGS sequence"/>
</dbReference>
<dbReference type="EMBL" id="JAGMVJ010000005">
    <property type="protein sequence ID" value="KAH7090690.1"/>
    <property type="molecule type" value="Genomic_DNA"/>
</dbReference>
<feature type="region of interest" description="Disordered" evidence="6">
    <location>
        <begin position="357"/>
        <end position="400"/>
    </location>
</feature>
<evidence type="ECO:0000259" key="8">
    <source>
        <dbReference type="Pfam" id="PF20684"/>
    </source>
</evidence>
<organism evidence="9 10">
    <name type="scientific">Paraphoma chrysanthemicola</name>
    <dbReference type="NCBI Taxonomy" id="798071"/>
    <lineage>
        <taxon>Eukaryota</taxon>
        <taxon>Fungi</taxon>
        <taxon>Dikarya</taxon>
        <taxon>Ascomycota</taxon>
        <taxon>Pezizomycotina</taxon>
        <taxon>Dothideomycetes</taxon>
        <taxon>Pleosporomycetidae</taxon>
        <taxon>Pleosporales</taxon>
        <taxon>Pleosporineae</taxon>
        <taxon>Phaeosphaeriaceae</taxon>
        <taxon>Paraphoma</taxon>
    </lineage>
</organism>
<evidence type="ECO:0000313" key="9">
    <source>
        <dbReference type="EMBL" id="KAH7090690.1"/>
    </source>
</evidence>
<feature type="compositionally biased region" description="Polar residues" evidence="6">
    <location>
        <begin position="449"/>
        <end position="459"/>
    </location>
</feature>
<sequence length="484" mass="53091">MDINNHNTSPAGIQVNTVVLTFTLVAGLVVFLRLFTRLLLSRMAGLEDLCICIAMTLSLVLTVKTSEQVMHGLGRHQSQLSKDERLTFLKTKLRNSVLYMTLLGRIDALIKPLTERQAFWTNLWVYSAALTIIKVSILIQYLRIFPVRRFQKYCFLILGVVIAYGSWTVFGNIFLCSPIAFFWDKSATNNGHCMDRTVVWFANAGVNIALDMIIFLLPLPLTRTLQISKSQRRGLLLIFGLSASVATVSVIRIYSLHDVAKSDDLPFYSPTFATLSAVEVDVGIICACLPAMRPLLARMMPDYFSAAAQYTNVPVMLDPERQTAPKRLETTTDSTRGVATRTQHVKPHTVFVVTPQAPRSNFSRSPSGYFSLENSRPSTSSQGGTLLQLSQPSHSRSGSNLSVAIASAEAPLNGPRFQGAMDPLRMSPISPPVAARGHPLSSMLGPQMTDPNGTSSMFSTAPRPRTLASTKPLPITPFPVNTGG</sequence>
<evidence type="ECO:0000256" key="3">
    <source>
        <dbReference type="ARBA" id="ARBA00022989"/>
    </source>
</evidence>
<feature type="transmembrane region" description="Helical" evidence="7">
    <location>
        <begin position="44"/>
        <end position="63"/>
    </location>
</feature>
<evidence type="ECO:0000256" key="1">
    <source>
        <dbReference type="ARBA" id="ARBA00004141"/>
    </source>
</evidence>
<comment type="similarity">
    <text evidence="5">Belongs to the SAT4 family.</text>
</comment>
<feature type="transmembrane region" description="Helical" evidence="7">
    <location>
        <begin position="234"/>
        <end position="255"/>
    </location>
</feature>
<evidence type="ECO:0000256" key="5">
    <source>
        <dbReference type="ARBA" id="ARBA00038359"/>
    </source>
</evidence>
<keyword evidence="3 7" id="KW-1133">Transmembrane helix</keyword>
<reference evidence="9" key="1">
    <citation type="journal article" date="2021" name="Nat. Commun.">
        <title>Genetic determinants of endophytism in the Arabidopsis root mycobiome.</title>
        <authorList>
            <person name="Mesny F."/>
            <person name="Miyauchi S."/>
            <person name="Thiergart T."/>
            <person name="Pickel B."/>
            <person name="Atanasova L."/>
            <person name="Karlsson M."/>
            <person name="Huettel B."/>
            <person name="Barry K.W."/>
            <person name="Haridas S."/>
            <person name="Chen C."/>
            <person name="Bauer D."/>
            <person name="Andreopoulos W."/>
            <person name="Pangilinan J."/>
            <person name="LaButti K."/>
            <person name="Riley R."/>
            <person name="Lipzen A."/>
            <person name="Clum A."/>
            <person name="Drula E."/>
            <person name="Henrissat B."/>
            <person name="Kohler A."/>
            <person name="Grigoriev I.V."/>
            <person name="Martin F.M."/>
            <person name="Hacquard S."/>
        </authorList>
    </citation>
    <scope>NUCLEOTIDE SEQUENCE</scope>
    <source>
        <strain evidence="9">MPI-SDFR-AT-0120</strain>
    </source>
</reference>
<dbReference type="InterPro" id="IPR049326">
    <property type="entry name" value="Rhodopsin_dom_fungi"/>
</dbReference>
<feature type="transmembrane region" description="Helical" evidence="7">
    <location>
        <begin position="123"/>
        <end position="142"/>
    </location>
</feature>
<evidence type="ECO:0000256" key="6">
    <source>
        <dbReference type="SAM" id="MobiDB-lite"/>
    </source>
</evidence>
<dbReference type="PANTHER" id="PTHR33048:SF47">
    <property type="entry name" value="INTEGRAL MEMBRANE PROTEIN-RELATED"/>
    <property type="match status" value="1"/>
</dbReference>
<feature type="transmembrane region" description="Helical" evidence="7">
    <location>
        <begin position="154"/>
        <end position="180"/>
    </location>
</feature>
<evidence type="ECO:0000256" key="2">
    <source>
        <dbReference type="ARBA" id="ARBA00022692"/>
    </source>
</evidence>
<comment type="caution">
    <text evidence="9">The sequence shown here is derived from an EMBL/GenBank/DDBJ whole genome shotgun (WGS) entry which is preliminary data.</text>
</comment>